<reference evidence="1 2" key="1">
    <citation type="journal article" date="2012" name="J. Bacteriol.">
        <title>Genome Sequence of Gallaecimonas xiamenensis Type Strain 3-C-1.</title>
        <authorList>
            <person name="Lai Q."/>
            <person name="Wang L."/>
            <person name="Wang W."/>
            <person name="Shao Z."/>
        </authorList>
    </citation>
    <scope>NUCLEOTIDE SEQUENCE [LARGE SCALE GENOMIC DNA]</scope>
    <source>
        <strain evidence="1 2">3-C-1</strain>
    </source>
</reference>
<gene>
    <name evidence="1" type="ORF">B3C1_08206</name>
</gene>
<proteinExistence type="predicted"/>
<dbReference type="AlphaFoldDB" id="K2JY65"/>
<dbReference type="Proteomes" id="UP000006755">
    <property type="component" value="Unassembled WGS sequence"/>
</dbReference>
<name>K2JY65_9GAMM</name>
<evidence type="ECO:0000313" key="1">
    <source>
        <dbReference type="EMBL" id="EKE75244.1"/>
    </source>
</evidence>
<protein>
    <submittedName>
        <fullName evidence="1">Uncharacterized protein</fullName>
    </submittedName>
</protein>
<organism evidence="1 2">
    <name type="scientific">Gallaecimonas xiamenensis 3-C-1</name>
    <dbReference type="NCBI Taxonomy" id="745411"/>
    <lineage>
        <taxon>Bacteria</taxon>
        <taxon>Pseudomonadati</taxon>
        <taxon>Pseudomonadota</taxon>
        <taxon>Gammaproteobacteria</taxon>
        <taxon>Enterobacterales</taxon>
        <taxon>Gallaecimonadaceae</taxon>
        <taxon>Gallaecimonas</taxon>
    </lineage>
</organism>
<dbReference type="EMBL" id="AMRI01000009">
    <property type="protein sequence ID" value="EKE75244.1"/>
    <property type="molecule type" value="Genomic_DNA"/>
</dbReference>
<dbReference type="RefSeq" id="WP_008484132.1">
    <property type="nucleotide sequence ID" value="NZ_AMRI01000009.1"/>
</dbReference>
<accession>K2JY65</accession>
<evidence type="ECO:0000313" key="2">
    <source>
        <dbReference type="Proteomes" id="UP000006755"/>
    </source>
</evidence>
<comment type="caution">
    <text evidence="1">The sequence shown here is derived from an EMBL/GenBank/DDBJ whole genome shotgun (WGS) entry which is preliminary data.</text>
</comment>
<sequence>MELPIEYRWLKAHRFNGLLPWWFIDNPGQEGLRVEYQKETGEDFYPFARRQDCDDVAGFKVEKGKIQKEVVSVHLTWAGKREVEGFPAKVIYQDIFAWLAQEVIPETADWVTEEELADLEEENA</sequence>
<dbReference type="eggNOG" id="ENOG5033GU1">
    <property type="taxonomic scope" value="Bacteria"/>
</dbReference>
<keyword evidence="2" id="KW-1185">Reference proteome</keyword>
<dbReference type="OrthoDB" id="6058590at2"/>